<name>A0A818FK03_9BILA</name>
<feature type="compositionally biased region" description="Acidic residues" evidence="1">
    <location>
        <begin position="17"/>
        <end position="26"/>
    </location>
</feature>
<evidence type="ECO:0000313" key="2">
    <source>
        <dbReference type="EMBL" id="CAF3476714.1"/>
    </source>
</evidence>
<dbReference type="EMBL" id="CAJOBO010004156">
    <property type="protein sequence ID" value="CAF4513595.1"/>
    <property type="molecule type" value="Genomic_DNA"/>
</dbReference>
<evidence type="ECO:0000256" key="1">
    <source>
        <dbReference type="SAM" id="MobiDB-lite"/>
    </source>
</evidence>
<proteinExistence type="predicted"/>
<organism evidence="2 4">
    <name type="scientific">Rotaria socialis</name>
    <dbReference type="NCBI Taxonomy" id="392032"/>
    <lineage>
        <taxon>Eukaryota</taxon>
        <taxon>Metazoa</taxon>
        <taxon>Spiralia</taxon>
        <taxon>Gnathifera</taxon>
        <taxon>Rotifera</taxon>
        <taxon>Eurotatoria</taxon>
        <taxon>Bdelloidea</taxon>
        <taxon>Philodinida</taxon>
        <taxon>Philodinidae</taxon>
        <taxon>Rotaria</taxon>
    </lineage>
</organism>
<protein>
    <submittedName>
        <fullName evidence="2">Uncharacterized protein</fullName>
    </submittedName>
</protein>
<dbReference type="Proteomes" id="UP000663833">
    <property type="component" value="Unassembled WGS sequence"/>
</dbReference>
<sequence length="252" mass="29618">MEATDPKNKNYQSDVDGILDPENETPIEDDIKTFHDKIREKVDGCHQLQKQWYDRATTEEKKQRAKREYSDKGEHVINKSIIELEDGIIKEIMGKKDYQISDRDLERAGKILKESLAPNRTTEYERAKQFIEDTTATYTYTDFYYDTNGALYKAFLLLLRQCARNYFWCIYCKEDNEQRKRCKLALKTTIRFMIENQIFVDKLALETFMSQTTSKGKAEAANRYEDARKMVQGKLLYLEKSLEDAAQTLSKC</sequence>
<dbReference type="Proteomes" id="UP000663851">
    <property type="component" value="Unassembled WGS sequence"/>
</dbReference>
<dbReference type="AlphaFoldDB" id="A0A818FK03"/>
<accession>A0A818FK03</accession>
<comment type="caution">
    <text evidence="2">The sequence shown here is derived from an EMBL/GenBank/DDBJ whole genome shotgun (WGS) entry which is preliminary data.</text>
</comment>
<evidence type="ECO:0000313" key="3">
    <source>
        <dbReference type="EMBL" id="CAF4513595.1"/>
    </source>
</evidence>
<reference evidence="2" key="1">
    <citation type="submission" date="2021-02" db="EMBL/GenBank/DDBJ databases">
        <authorList>
            <person name="Nowell W R."/>
        </authorList>
    </citation>
    <scope>NUCLEOTIDE SEQUENCE</scope>
</reference>
<dbReference type="EMBL" id="CAJNYD010003093">
    <property type="protein sequence ID" value="CAF3476714.1"/>
    <property type="molecule type" value="Genomic_DNA"/>
</dbReference>
<gene>
    <name evidence="3" type="ORF">HFQ381_LOCUS28645</name>
    <name evidence="2" type="ORF">LUA448_LOCUS23755</name>
</gene>
<evidence type="ECO:0000313" key="4">
    <source>
        <dbReference type="Proteomes" id="UP000663833"/>
    </source>
</evidence>
<feature type="region of interest" description="Disordered" evidence="1">
    <location>
        <begin position="1"/>
        <end position="26"/>
    </location>
</feature>